<organism evidence="1">
    <name type="scientific">Rhizophora mucronata</name>
    <name type="common">Asiatic mangrove</name>
    <dbReference type="NCBI Taxonomy" id="61149"/>
    <lineage>
        <taxon>Eukaryota</taxon>
        <taxon>Viridiplantae</taxon>
        <taxon>Streptophyta</taxon>
        <taxon>Embryophyta</taxon>
        <taxon>Tracheophyta</taxon>
        <taxon>Spermatophyta</taxon>
        <taxon>Magnoliopsida</taxon>
        <taxon>eudicotyledons</taxon>
        <taxon>Gunneridae</taxon>
        <taxon>Pentapetalae</taxon>
        <taxon>rosids</taxon>
        <taxon>fabids</taxon>
        <taxon>Malpighiales</taxon>
        <taxon>Rhizophoraceae</taxon>
        <taxon>Rhizophora</taxon>
    </lineage>
</organism>
<name>A0A2P2NWK1_RHIMU</name>
<protein>
    <submittedName>
        <fullName evidence="1">Uncharacterized protein</fullName>
    </submittedName>
</protein>
<evidence type="ECO:0000313" key="1">
    <source>
        <dbReference type="EMBL" id="MBX46711.1"/>
    </source>
</evidence>
<reference evidence="1" key="1">
    <citation type="submission" date="2018-02" db="EMBL/GenBank/DDBJ databases">
        <title>Rhizophora mucronata_Transcriptome.</title>
        <authorList>
            <person name="Meera S.P."/>
            <person name="Sreeshan A."/>
            <person name="Augustine A."/>
        </authorList>
    </citation>
    <scope>NUCLEOTIDE SEQUENCE</scope>
    <source>
        <tissue evidence="1">Leaf</tissue>
    </source>
</reference>
<dbReference type="AlphaFoldDB" id="A0A2P2NWK1"/>
<dbReference type="EMBL" id="GGEC01066227">
    <property type="protein sequence ID" value="MBX46711.1"/>
    <property type="molecule type" value="Transcribed_RNA"/>
</dbReference>
<proteinExistence type="predicted"/>
<accession>A0A2P2NWK1</accession>
<sequence length="91" mass="10559">MVQQMGLTNGAFQYQFVNDDCQDVLIYNEKHNTEGSSKDAWWFEALKVADDIEEKQRTFELSNMEKNDGDDDSWWTAVERTASQAELLQFG</sequence>